<keyword evidence="1" id="KW-0472">Membrane</keyword>
<comment type="caution">
    <text evidence="2">The sequence shown here is derived from an EMBL/GenBank/DDBJ whole genome shotgun (WGS) entry which is preliminary data.</text>
</comment>
<sequence>MSLDEILKHVEPVRAVPPMGEGARELLDEITATPRETARTRRRVPRAVAWWPRRRFTVMSAAGLAAVAVAVSWVVPGFFGPAPAAALDIRKEGGYYVVTVTDAFADAERYQAQLRGAGLDVELRVEPVSPSLVGTVFEPYDPRKNGLSAAELSRRDDLVQSIESPGRCAASRRCTIGVRVPVGYRAYKGPEHRGPARIMLGRRARPGERHIGFAPLDNPGEPLQCTRFVNRTVGEVRAMLRAHGVTVARFAVPLRGARSSVPVSWYVHGGWLTEPGKALLIADQTRTRTPDLSEPKRCPGTS</sequence>
<keyword evidence="1" id="KW-0812">Transmembrane</keyword>
<protein>
    <submittedName>
        <fullName evidence="2">Uncharacterized protein</fullName>
    </submittedName>
</protein>
<reference evidence="2 3" key="1">
    <citation type="submission" date="2018-08" db="EMBL/GenBank/DDBJ databases">
        <title>Actinomadura spongicola sp. nov., isolated from marine sponge Leucetta chagosensis.</title>
        <authorList>
            <person name="Li L."/>
            <person name="Lin H.W."/>
        </authorList>
    </citation>
    <scope>NUCLEOTIDE SEQUENCE [LARGE SCALE GENOMIC DNA]</scope>
    <source>
        <strain evidence="2 3">LHW52907</strain>
    </source>
</reference>
<proteinExistence type="predicted"/>
<evidence type="ECO:0000256" key="1">
    <source>
        <dbReference type="SAM" id="Phobius"/>
    </source>
</evidence>
<accession>A0A372GEE5</accession>
<keyword evidence="3" id="KW-1185">Reference proteome</keyword>
<name>A0A372GEE5_9ACTN</name>
<evidence type="ECO:0000313" key="3">
    <source>
        <dbReference type="Proteomes" id="UP000262882"/>
    </source>
</evidence>
<dbReference type="Proteomes" id="UP000262882">
    <property type="component" value="Unassembled WGS sequence"/>
</dbReference>
<dbReference type="AlphaFoldDB" id="A0A372GEE5"/>
<keyword evidence="1" id="KW-1133">Transmembrane helix</keyword>
<dbReference type="EMBL" id="QVNQ01000006">
    <property type="protein sequence ID" value="RFS83479.1"/>
    <property type="molecule type" value="Genomic_DNA"/>
</dbReference>
<evidence type="ECO:0000313" key="2">
    <source>
        <dbReference type="EMBL" id="RFS83479.1"/>
    </source>
</evidence>
<gene>
    <name evidence="2" type="ORF">D0T12_20765</name>
</gene>
<organism evidence="2 3">
    <name type="scientific">Actinomadura spongiicola</name>
    <dbReference type="NCBI Taxonomy" id="2303421"/>
    <lineage>
        <taxon>Bacteria</taxon>
        <taxon>Bacillati</taxon>
        <taxon>Actinomycetota</taxon>
        <taxon>Actinomycetes</taxon>
        <taxon>Streptosporangiales</taxon>
        <taxon>Thermomonosporaceae</taxon>
        <taxon>Actinomadura</taxon>
    </lineage>
</organism>
<feature type="transmembrane region" description="Helical" evidence="1">
    <location>
        <begin position="56"/>
        <end position="79"/>
    </location>
</feature>
<dbReference type="OrthoDB" id="3826074at2"/>
<dbReference type="RefSeq" id="WP_117401310.1">
    <property type="nucleotide sequence ID" value="NZ_QVNQ01000006.1"/>
</dbReference>